<dbReference type="Proteomes" id="UP001500368">
    <property type="component" value="Unassembled WGS sequence"/>
</dbReference>
<dbReference type="InterPro" id="IPR050390">
    <property type="entry name" value="C5-Methyltransferase"/>
</dbReference>
<keyword evidence="3 5" id="KW-0949">S-adenosyl-L-methionine</keyword>
<dbReference type="Pfam" id="PF00145">
    <property type="entry name" value="DNA_methylase"/>
    <property type="match status" value="1"/>
</dbReference>
<dbReference type="PRINTS" id="PR00105">
    <property type="entry name" value="C5METTRFRASE"/>
</dbReference>
<evidence type="ECO:0000256" key="3">
    <source>
        <dbReference type="ARBA" id="ARBA00022691"/>
    </source>
</evidence>
<gene>
    <name evidence="8" type="ORF">GCM10025790_22940</name>
</gene>
<proteinExistence type="inferred from homology"/>
<evidence type="ECO:0000256" key="1">
    <source>
        <dbReference type="ARBA" id="ARBA00022603"/>
    </source>
</evidence>
<evidence type="ECO:0000256" key="2">
    <source>
        <dbReference type="ARBA" id="ARBA00022679"/>
    </source>
</evidence>
<dbReference type="PANTHER" id="PTHR10629">
    <property type="entry name" value="CYTOSINE-SPECIFIC METHYLTRANSFERASE"/>
    <property type="match status" value="1"/>
</dbReference>
<name>A0ABP9G1B0_9MICC</name>
<evidence type="ECO:0000313" key="9">
    <source>
        <dbReference type="Proteomes" id="UP001500368"/>
    </source>
</evidence>
<dbReference type="InterPro" id="IPR001525">
    <property type="entry name" value="C5_MeTfrase"/>
</dbReference>
<dbReference type="PROSITE" id="PS51679">
    <property type="entry name" value="SAM_MT_C5"/>
    <property type="match status" value="1"/>
</dbReference>
<keyword evidence="9" id="KW-1185">Reference proteome</keyword>
<dbReference type="EMBL" id="BAABLW010000007">
    <property type="protein sequence ID" value="GAA4925057.1"/>
    <property type="molecule type" value="Genomic_DNA"/>
</dbReference>
<protein>
    <recommendedName>
        <fullName evidence="7">Cytosine-specific methyltransferase</fullName>
        <ecNumber evidence="7">2.1.1.37</ecNumber>
    </recommendedName>
</protein>
<evidence type="ECO:0000256" key="6">
    <source>
        <dbReference type="RuleBase" id="RU000416"/>
    </source>
</evidence>
<dbReference type="NCBIfam" id="TIGR00675">
    <property type="entry name" value="dcm"/>
    <property type="match status" value="1"/>
</dbReference>
<comment type="similarity">
    <text evidence="5 6">Belongs to the class I-like SAM-binding methyltransferase superfamily. C5-methyltransferase family.</text>
</comment>
<sequence length="360" mass="39757">MDYLYRLGELFSGPGGLGLGASWASARVEGAAIEHAWASDYDLDTCQTYSRNVIGGEGTEWSFLPPSVIHADIREYDISSLPPIDALAFGAPCNDFSQIGEKKGFQGDFGPLYSYGVQVLKSHKPRWFLFENVGGIRGGNFERICADFEAAGYRLYPHYYDFSLYGVPQKRRRVIVVGIRNDLDVEFKVPAPVEADISVRTALCGIPADAGNHEPTRTSPTTVARLRCINPGQNAWTAELPEHLRINTNTKIPSMYRRLDPEKPSYTVTGGGGGGYHIYHWDEPRPLTSRERARLQSFPDDFVFVGGKESVRKQIGMAVPPRGAAVIFEAILKSFTGEEYAWVESNMPRVSPTALKAVAA</sequence>
<keyword evidence="2 5" id="KW-0808">Transferase</keyword>
<dbReference type="SUPFAM" id="SSF53335">
    <property type="entry name" value="S-adenosyl-L-methionine-dependent methyltransferases"/>
    <property type="match status" value="1"/>
</dbReference>
<comment type="caution">
    <text evidence="8">The sequence shown here is derived from an EMBL/GenBank/DDBJ whole genome shotgun (WGS) entry which is preliminary data.</text>
</comment>
<reference evidence="9" key="1">
    <citation type="journal article" date="2019" name="Int. J. Syst. Evol. Microbiol.">
        <title>The Global Catalogue of Microorganisms (GCM) 10K type strain sequencing project: providing services to taxonomists for standard genome sequencing and annotation.</title>
        <authorList>
            <consortium name="The Broad Institute Genomics Platform"/>
            <consortium name="The Broad Institute Genome Sequencing Center for Infectious Disease"/>
            <person name="Wu L."/>
            <person name="Ma J."/>
        </authorList>
    </citation>
    <scope>NUCLEOTIDE SEQUENCE [LARGE SCALE GENOMIC DNA]</scope>
    <source>
        <strain evidence="9">JCM 19129</strain>
    </source>
</reference>
<evidence type="ECO:0000256" key="7">
    <source>
        <dbReference type="RuleBase" id="RU000417"/>
    </source>
</evidence>
<dbReference type="GO" id="GO:0032259">
    <property type="term" value="P:methylation"/>
    <property type="evidence" value="ECO:0007669"/>
    <property type="project" value="UniProtKB-KW"/>
</dbReference>
<keyword evidence="1 5" id="KW-0489">Methyltransferase</keyword>
<dbReference type="PANTHER" id="PTHR10629:SF52">
    <property type="entry name" value="DNA (CYTOSINE-5)-METHYLTRANSFERASE 1"/>
    <property type="match status" value="1"/>
</dbReference>
<dbReference type="InterPro" id="IPR029063">
    <property type="entry name" value="SAM-dependent_MTases_sf"/>
</dbReference>
<evidence type="ECO:0000256" key="5">
    <source>
        <dbReference type="PROSITE-ProRule" id="PRU01016"/>
    </source>
</evidence>
<accession>A0ABP9G1B0</accession>
<dbReference type="Gene3D" id="3.40.50.150">
    <property type="entry name" value="Vaccinia Virus protein VP39"/>
    <property type="match status" value="1"/>
</dbReference>
<dbReference type="GO" id="GO:0008168">
    <property type="term" value="F:methyltransferase activity"/>
    <property type="evidence" value="ECO:0007669"/>
    <property type="project" value="UniProtKB-KW"/>
</dbReference>
<organism evidence="8 9">
    <name type="scientific">Nesterenkonia rhizosphaerae</name>
    <dbReference type="NCBI Taxonomy" id="1348272"/>
    <lineage>
        <taxon>Bacteria</taxon>
        <taxon>Bacillati</taxon>
        <taxon>Actinomycetota</taxon>
        <taxon>Actinomycetes</taxon>
        <taxon>Micrococcales</taxon>
        <taxon>Micrococcaceae</taxon>
        <taxon>Nesterenkonia</taxon>
    </lineage>
</organism>
<feature type="active site" evidence="5">
    <location>
        <position position="93"/>
    </location>
</feature>
<dbReference type="InterPro" id="IPR018117">
    <property type="entry name" value="C5_DNA_meth_AS"/>
</dbReference>
<keyword evidence="4" id="KW-0680">Restriction system</keyword>
<dbReference type="RefSeq" id="WP_345478149.1">
    <property type="nucleotide sequence ID" value="NZ_BAABLW010000007.1"/>
</dbReference>
<dbReference type="Gene3D" id="3.90.120.10">
    <property type="entry name" value="DNA Methylase, subunit A, domain 2"/>
    <property type="match status" value="1"/>
</dbReference>
<evidence type="ECO:0000313" key="8">
    <source>
        <dbReference type="EMBL" id="GAA4925057.1"/>
    </source>
</evidence>
<dbReference type="EC" id="2.1.1.37" evidence="7"/>
<dbReference type="PROSITE" id="PS00094">
    <property type="entry name" value="C5_MTASE_1"/>
    <property type="match status" value="1"/>
</dbReference>
<comment type="catalytic activity">
    <reaction evidence="7">
        <text>a 2'-deoxycytidine in DNA + S-adenosyl-L-methionine = a 5-methyl-2'-deoxycytidine in DNA + S-adenosyl-L-homocysteine + H(+)</text>
        <dbReference type="Rhea" id="RHEA:13681"/>
        <dbReference type="Rhea" id="RHEA-COMP:11369"/>
        <dbReference type="Rhea" id="RHEA-COMP:11370"/>
        <dbReference type="ChEBI" id="CHEBI:15378"/>
        <dbReference type="ChEBI" id="CHEBI:57856"/>
        <dbReference type="ChEBI" id="CHEBI:59789"/>
        <dbReference type="ChEBI" id="CHEBI:85452"/>
        <dbReference type="ChEBI" id="CHEBI:85454"/>
        <dbReference type="EC" id="2.1.1.37"/>
    </reaction>
</comment>
<evidence type="ECO:0000256" key="4">
    <source>
        <dbReference type="ARBA" id="ARBA00022747"/>
    </source>
</evidence>